<reference evidence="1" key="1">
    <citation type="submission" date="2014-11" db="EMBL/GenBank/DDBJ databases">
        <authorList>
            <person name="Amaro Gonzalez C."/>
        </authorList>
    </citation>
    <scope>NUCLEOTIDE SEQUENCE</scope>
</reference>
<sequence length="27" mass="3040">MSLSLSRSVPTLSHSKESFIFSPQFNL</sequence>
<accession>A0A0E9QSZ8</accession>
<organism evidence="1">
    <name type="scientific">Anguilla anguilla</name>
    <name type="common">European freshwater eel</name>
    <name type="synonym">Muraena anguilla</name>
    <dbReference type="NCBI Taxonomy" id="7936"/>
    <lineage>
        <taxon>Eukaryota</taxon>
        <taxon>Metazoa</taxon>
        <taxon>Chordata</taxon>
        <taxon>Craniata</taxon>
        <taxon>Vertebrata</taxon>
        <taxon>Euteleostomi</taxon>
        <taxon>Actinopterygii</taxon>
        <taxon>Neopterygii</taxon>
        <taxon>Teleostei</taxon>
        <taxon>Anguilliformes</taxon>
        <taxon>Anguillidae</taxon>
        <taxon>Anguilla</taxon>
    </lineage>
</organism>
<reference evidence="1" key="2">
    <citation type="journal article" date="2015" name="Fish Shellfish Immunol.">
        <title>Early steps in the European eel (Anguilla anguilla)-Vibrio vulnificus interaction in the gills: Role of the RtxA13 toxin.</title>
        <authorList>
            <person name="Callol A."/>
            <person name="Pajuelo D."/>
            <person name="Ebbesson L."/>
            <person name="Teles M."/>
            <person name="MacKenzie S."/>
            <person name="Amaro C."/>
        </authorList>
    </citation>
    <scope>NUCLEOTIDE SEQUENCE</scope>
</reference>
<proteinExistence type="predicted"/>
<evidence type="ECO:0000313" key="1">
    <source>
        <dbReference type="EMBL" id="JAH19375.1"/>
    </source>
</evidence>
<name>A0A0E9QSZ8_ANGAN</name>
<dbReference type="EMBL" id="GBXM01089202">
    <property type="protein sequence ID" value="JAH19375.1"/>
    <property type="molecule type" value="Transcribed_RNA"/>
</dbReference>
<protein>
    <submittedName>
        <fullName evidence="1">Uncharacterized protein</fullName>
    </submittedName>
</protein>
<dbReference type="AlphaFoldDB" id="A0A0E9QSZ8"/>